<sequence length="403" mass="43843">MNTTTPTKEFDILLYGATSFVGKIMISYLATYAEETFSWAIAGRDEQKLLALKKEHGLTSVPHFVADASDETALTALCEKTNVIISTVGPYALYGETLVKVCANTGTDYCDLTGEPQWIKAMLDKYEPQAQASGARIINCSGFDSIPSDLGVYFSQQSAIEKTGSPAKQIKMRVYKIKGAASGGTIASMLNVLKEASDNPSLRKLLVNPYMLCNAGHPFHLRQKNHKKAEYDNDLSIWTMPFVMAAINERIVHRSNQLLGTMYGKDFKYDEAMSSKTASTAWITTLGLGAFVGAASFAPVRNLLANHILPKPGEGPSVDDQENGMFDMRFYAELNNGKRQVVQVTGDKDPGYGSTAKMLSQAALCLAKDIPDVKGGFWTPASALGDALIHRLGKHAGVFIKEL</sequence>
<proteinExistence type="predicted"/>
<dbReference type="InterPro" id="IPR036291">
    <property type="entry name" value="NAD(P)-bd_dom_sf"/>
</dbReference>
<dbReference type="RefSeq" id="WP_163104305.1">
    <property type="nucleotide sequence ID" value="NZ_JAAAWO010000001.1"/>
</dbReference>
<organism evidence="2 3">
    <name type="scientific">Alteromonas genovensis</name>
    <dbReference type="NCBI Taxonomy" id="471225"/>
    <lineage>
        <taxon>Bacteria</taxon>
        <taxon>Pseudomonadati</taxon>
        <taxon>Pseudomonadota</taxon>
        <taxon>Gammaproteobacteria</taxon>
        <taxon>Alteromonadales</taxon>
        <taxon>Alteromonadaceae</taxon>
        <taxon>Alteromonas/Salinimonas group</taxon>
        <taxon>Alteromonas</taxon>
    </lineage>
</organism>
<dbReference type="Gene3D" id="3.40.50.720">
    <property type="entry name" value="NAD(P)-binding Rossmann-like Domain"/>
    <property type="match status" value="1"/>
</dbReference>
<feature type="domain" description="Saccharopine dehydrogenase NADP binding" evidence="1">
    <location>
        <begin position="12"/>
        <end position="137"/>
    </location>
</feature>
<evidence type="ECO:0000313" key="2">
    <source>
        <dbReference type="EMBL" id="NDW13944.1"/>
    </source>
</evidence>
<dbReference type="InterPro" id="IPR051276">
    <property type="entry name" value="Saccharopine_DH-like_oxidrdct"/>
</dbReference>
<reference evidence="2 3" key="1">
    <citation type="submission" date="2020-01" db="EMBL/GenBank/DDBJ databases">
        <title>Genomes of bacteria type strains.</title>
        <authorList>
            <person name="Chen J."/>
            <person name="Zhu S."/>
            <person name="Yang J."/>
        </authorList>
    </citation>
    <scope>NUCLEOTIDE SEQUENCE [LARGE SCALE GENOMIC DNA]</scope>
    <source>
        <strain evidence="2 3">LMG 24078</strain>
    </source>
</reference>
<protein>
    <submittedName>
        <fullName evidence="2">Saccharopine dehydrogenase</fullName>
    </submittedName>
</protein>
<gene>
    <name evidence="2" type="ORF">GTQ48_00160</name>
</gene>
<dbReference type="AlphaFoldDB" id="A0A6N9T9F6"/>
<dbReference type="PANTHER" id="PTHR12286:SF5">
    <property type="entry name" value="SACCHAROPINE DEHYDROGENASE-LIKE OXIDOREDUCTASE"/>
    <property type="match status" value="1"/>
</dbReference>
<comment type="caution">
    <text evidence="2">The sequence shown here is derived from an EMBL/GenBank/DDBJ whole genome shotgun (WGS) entry which is preliminary data.</text>
</comment>
<evidence type="ECO:0000259" key="1">
    <source>
        <dbReference type="Pfam" id="PF03435"/>
    </source>
</evidence>
<dbReference type="PANTHER" id="PTHR12286">
    <property type="entry name" value="SACCHAROPINE DEHYDROGENASE-LIKE OXIDOREDUCTASE"/>
    <property type="match status" value="1"/>
</dbReference>
<dbReference type="GO" id="GO:0005886">
    <property type="term" value="C:plasma membrane"/>
    <property type="evidence" value="ECO:0007669"/>
    <property type="project" value="TreeGrafter"/>
</dbReference>
<evidence type="ECO:0000313" key="3">
    <source>
        <dbReference type="Proteomes" id="UP000471381"/>
    </source>
</evidence>
<dbReference type="InterPro" id="IPR005097">
    <property type="entry name" value="Sacchrp_dh_NADP-bd"/>
</dbReference>
<accession>A0A6N9T9F6</accession>
<dbReference type="GO" id="GO:0009247">
    <property type="term" value="P:glycolipid biosynthetic process"/>
    <property type="evidence" value="ECO:0007669"/>
    <property type="project" value="TreeGrafter"/>
</dbReference>
<dbReference type="Pfam" id="PF03435">
    <property type="entry name" value="Sacchrp_dh_NADP"/>
    <property type="match status" value="1"/>
</dbReference>
<dbReference type="EMBL" id="JAAAWO010000001">
    <property type="protein sequence ID" value="NDW13944.1"/>
    <property type="molecule type" value="Genomic_DNA"/>
</dbReference>
<keyword evidence="3" id="KW-1185">Reference proteome</keyword>
<dbReference type="Proteomes" id="UP000471381">
    <property type="component" value="Unassembled WGS sequence"/>
</dbReference>
<dbReference type="SUPFAM" id="SSF51735">
    <property type="entry name" value="NAD(P)-binding Rossmann-fold domains"/>
    <property type="match status" value="1"/>
</dbReference>
<name>A0A6N9T9F6_9ALTE</name>